<keyword evidence="6" id="KW-1185">Reference proteome</keyword>
<gene>
    <name evidence="5" type="ORF">HMPREF1250_0900</name>
</gene>
<protein>
    <submittedName>
        <fullName evidence="5">VRR-NUC domain protein</fullName>
    </submittedName>
</protein>
<dbReference type="GO" id="GO:0004518">
    <property type="term" value="F:nuclease activity"/>
    <property type="evidence" value="ECO:0007669"/>
    <property type="project" value="UniProtKB-KW"/>
</dbReference>
<dbReference type="InterPro" id="IPR011856">
    <property type="entry name" value="tRNA_endonuc-like_dom_sf"/>
</dbReference>
<dbReference type="GO" id="GO:0016788">
    <property type="term" value="F:hydrolase activity, acting on ester bonds"/>
    <property type="evidence" value="ECO:0007669"/>
    <property type="project" value="InterPro"/>
</dbReference>
<comment type="cofactor">
    <cofactor evidence="1">
        <name>Mg(2+)</name>
        <dbReference type="ChEBI" id="CHEBI:18420"/>
    </cofactor>
</comment>
<sequence>MKASVVGLLILSGSAPIERAKRNPFDEAPDRLVLLPKGRMAFIELKAPEKKLRTLQKRRMKQLSASGFSRYVVDNTAIIQDIIDEIRGGAK</sequence>
<dbReference type="GO" id="GO:0003676">
    <property type="term" value="F:nucleic acid binding"/>
    <property type="evidence" value="ECO:0007669"/>
    <property type="project" value="InterPro"/>
</dbReference>
<dbReference type="SMART" id="SM00990">
    <property type="entry name" value="VRR_NUC"/>
    <property type="match status" value="1"/>
</dbReference>
<evidence type="ECO:0000313" key="5">
    <source>
        <dbReference type="EMBL" id="ERT60043.1"/>
    </source>
</evidence>
<evidence type="ECO:0000259" key="4">
    <source>
        <dbReference type="SMART" id="SM00990"/>
    </source>
</evidence>
<evidence type="ECO:0000256" key="3">
    <source>
        <dbReference type="ARBA" id="ARBA00022801"/>
    </source>
</evidence>
<dbReference type="EMBL" id="AWXA01000028">
    <property type="protein sequence ID" value="ERT60043.1"/>
    <property type="molecule type" value="Genomic_DNA"/>
</dbReference>
<evidence type="ECO:0000256" key="1">
    <source>
        <dbReference type="ARBA" id="ARBA00001946"/>
    </source>
</evidence>
<keyword evidence="2" id="KW-0540">Nuclease</keyword>
<dbReference type="RefSeq" id="WP_023053615.1">
    <property type="nucleotide sequence ID" value="NZ_AWXA01000028.1"/>
</dbReference>
<dbReference type="STRING" id="1111454.HMPREF1250_0900"/>
<dbReference type="Proteomes" id="UP000017090">
    <property type="component" value="Unassembled WGS sequence"/>
</dbReference>
<accession>U7UNI1</accession>
<dbReference type="Gene3D" id="3.40.1350.10">
    <property type="match status" value="1"/>
</dbReference>
<evidence type="ECO:0000313" key="6">
    <source>
        <dbReference type="Proteomes" id="UP000017090"/>
    </source>
</evidence>
<proteinExistence type="predicted"/>
<reference evidence="5 6" key="1">
    <citation type="submission" date="2013-09" db="EMBL/GenBank/DDBJ databases">
        <authorList>
            <person name="Durkin A.S."/>
            <person name="Haft D.R."/>
            <person name="McCorrison J."/>
            <person name="Torralba M."/>
            <person name="Gillis M."/>
            <person name="Haft D.H."/>
            <person name="Methe B."/>
            <person name="Sutton G."/>
            <person name="Nelson K.E."/>
        </authorList>
    </citation>
    <scope>NUCLEOTIDE SEQUENCE [LARGE SCALE GENOMIC DNA]</scope>
    <source>
        <strain evidence="5 6">BV3C16-1</strain>
    </source>
</reference>
<evidence type="ECO:0000256" key="2">
    <source>
        <dbReference type="ARBA" id="ARBA00022722"/>
    </source>
</evidence>
<dbReference type="AlphaFoldDB" id="U7UNI1"/>
<keyword evidence="3" id="KW-0378">Hydrolase</keyword>
<dbReference type="PATRIC" id="fig|1111454.3.peg.1093"/>
<name>U7UNI1_9FIRM</name>
<dbReference type="InterPro" id="IPR014883">
    <property type="entry name" value="VRR_NUC"/>
</dbReference>
<organism evidence="5 6">
    <name type="scientific">Megasphaera vaginalis</name>
    <name type="common">ex Srinivasan et al. 2021</name>
    <dbReference type="NCBI Taxonomy" id="1111454"/>
    <lineage>
        <taxon>Bacteria</taxon>
        <taxon>Bacillati</taxon>
        <taxon>Bacillota</taxon>
        <taxon>Negativicutes</taxon>
        <taxon>Veillonellales</taxon>
        <taxon>Veillonellaceae</taxon>
        <taxon>Megasphaera</taxon>
    </lineage>
</organism>
<comment type="caution">
    <text evidence="5">The sequence shown here is derived from an EMBL/GenBank/DDBJ whole genome shotgun (WGS) entry which is preliminary data.</text>
</comment>
<feature type="domain" description="VRR-NUC" evidence="4">
    <location>
        <begin position="1"/>
        <end position="77"/>
    </location>
</feature>